<dbReference type="Proteomes" id="UP000735302">
    <property type="component" value="Unassembled WGS sequence"/>
</dbReference>
<gene>
    <name evidence="2" type="ORF">PoB_006363700</name>
</gene>
<feature type="region of interest" description="Disordered" evidence="1">
    <location>
        <begin position="300"/>
        <end position="352"/>
    </location>
</feature>
<keyword evidence="3" id="KW-1185">Reference proteome</keyword>
<feature type="compositionally biased region" description="Polar residues" evidence="1">
    <location>
        <begin position="302"/>
        <end position="311"/>
    </location>
</feature>
<feature type="compositionally biased region" description="Polar residues" evidence="1">
    <location>
        <begin position="244"/>
        <end position="255"/>
    </location>
</feature>
<dbReference type="EMBL" id="BLXT01007177">
    <property type="protein sequence ID" value="GFO37132.1"/>
    <property type="molecule type" value="Genomic_DNA"/>
</dbReference>
<evidence type="ECO:0000313" key="2">
    <source>
        <dbReference type="EMBL" id="GFO37132.1"/>
    </source>
</evidence>
<accession>A0AAV4CYV5</accession>
<sequence length="374" mass="42286">MANYLSLWTSSKDPEFQQIKKTKQLTERRLAMHVSGLEKDYKRHIRKSNNEIRESITMLEQLERDKEARARHILATYLKMQKRKAAASAWTQKYFKSLAQKRKTSDSKVHAQEEESGSLVDIVTTRGTVSLRDFSTSKAKDRIAFPKIHRLEAVKENDSDEKADAILSVARANSTDNMKLGDSGREDRAKGCKEKSYPDSSQAESKAEPKSSIEEPLYSSRLPNGRGSNVDAMKKQLRLRDVTRNSPGRRNSHGQATWRRKRYSLRGDVYVTFPFVYHSQGEITCPRYSLFRECTDYDPYTENKTGNQGKMSTSSSQRTSVGSLKSILSKPGSRRESQLTVGGDSVPSVSRRGSKRVSFSNVALAVQAIQSIQN</sequence>
<feature type="compositionally biased region" description="Low complexity" evidence="1">
    <location>
        <begin position="312"/>
        <end position="323"/>
    </location>
</feature>
<feature type="compositionally biased region" description="Basic and acidic residues" evidence="1">
    <location>
        <begin position="182"/>
        <end position="197"/>
    </location>
</feature>
<feature type="region of interest" description="Disordered" evidence="1">
    <location>
        <begin position="176"/>
        <end position="258"/>
    </location>
</feature>
<feature type="compositionally biased region" description="Basic and acidic residues" evidence="1">
    <location>
        <begin position="232"/>
        <end position="243"/>
    </location>
</feature>
<name>A0AAV4CYV5_9GAST</name>
<evidence type="ECO:0000313" key="3">
    <source>
        <dbReference type="Proteomes" id="UP000735302"/>
    </source>
</evidence>
<evidence type="ECO:0000256" key="1">
    <source>
        <dbReference type="SAM" id="MobiDB-lite"/>
    </source>
</evidence>
<reference evidence="2 3" key="1">
    <citation type="journal article" date="2021" name="Elife">
        <title>Chloroplast acquisition without the gene transfer in kleptoplastic sea slugs, Plakobranchus ocellatus.</title>
        <authorList>
            <person name="Maeda T."/>
            <person name="Takahashi S."/>
            <person name="Yoshida T."/>
            <person name="Shimamura S."/>
            <person name="Takaki Y."/>
            <person name="Nagai Y."/>
            <person name="Toyoda A."/>
            <person name="Suzuki Y."/>
            <person name="Arimoto A."/>
            <person name="Ishii H."/>
            <person name="Satoh N."/>
            <person name="Nishiyama T."/>
            <person name="Hasebe M."/>
            <person name="Maruyama T."/>
            <person name="Minagawa J."/>
            <person name="Obokata J."/>
            <person name="Shigenobu S."/>
        </authorList>
    </citation>
    <scope>NUCLEOTIDE SEQUENCE [LARGE SCALE GENOMIC DNA]</scope>
</reference>
<organism evidence="2 3">
    <name type="scientific">Plakobranchus ocellatus</name>
    <dbReference type="NCBI Taxonomy" id="259542"/>
    <lineage>
        <taxon>Eukaryota</taxon>
        <taxon>Metazoa</taxon>
        <taxon>Spiralia</taxon>
        <taxon>Lophotrochozoa</taxon>
        <taxon>Mollusca</taxon>
        <taxon>Gastropoda</taxon>
        <taxon>Heterobranchia</taxon>
        <taxon>Euthyneura</taxon>
        <taxon>Panpulmonata</taxon>
        <taxon>Sacoglossa</taxon>
        <taxon>Placobranchoidea</taxon>
        <taxon>Plakobranchidae</taxon>
        <taxon>Plakobranchus</taxon>
    </lineage>
</organism>
<proteinExistence type="predicted"/>
<protein>
    <submittedName>
        <fullName evidence="2">Uncharacterized protein</fullName>
    </submittedName>
</protein>
<comment type="caution">
    <text evidence="2">The sequence shown here is derived from an EMBL/GenBank/DDBJ whole genome shotgun (WGS) entry which is preliminary data.</text>
</comment>
<dbReference type="AlphaFoldDB" id="A0AAV4CYV5"/>